<keyword evidence="1" id="KW-0677">Repeat</keyword>
<protein>
    <recommendedName>
        <fullName evidence="2">Disease resistance R13L4/SHOC-2-like LRR domain-containing protein</fullName>
    </recommendedName>
</protein>
<evidence type="ECO:0000313" key="4">
    <source>
        <dbReference type="Proteomes" id="UP000324897"/>
    </source>
</evidence>
<comment type="caution">
    <text evidence="3">The sequence shown here is derived from an EMBL/GenBank/DDBJ whole genome shotgun (WGS) entry which is preliminary data.</text>
</comment>
<proteinExistence type="predicted"/>
<dbReference type="Pfam" id="PF23598">
    <property type="entry name" value="LRR_14"/>
    <property type="match status" value="1"/>
</dbReference>
<sequence>MPHSDNSKVRRLVIQNHHVQHIPEDTMHMPEVLRSLIIVDSEIGNMAPVQSFRVCRVLFIQNSNIFINLNHLGRLLHLKYIDISFTPLDELPEEIGHLKSLLALQLIETGLDELPPAVCSLKQLLCLIAVGFKRLPADRMGKLTSLEELRLRNVVDRSAAVDLVVDLGKMTRLRVVVINFSVNLGESLQKSLVQSLCNLGELEELIVYSEGSPLGATIWESWKPPRKLRRLLIEGIIFLRQPRWINGSRLPHLYFISLNVCVVELQDLDNLARLPELSYLELGGNSWPPGYIVGIDGFNNLRFCSVRTAMKFHTGAMPSLEELQFTVYVGLGCFEVNGMPFKQLPTKDVIGDHDFSLDNLLSLEQVTVKIDCFNATATEVEEVEALVRRVVEDHPNHPTIKVDRINEEHMCDVENVKTNLVIGVFVWKDESDANFIRLLWPYRRLQEAIFFIYCAGASMCEVKKVEAALAHAADVHPNHPTIQLIRRNTEEILSSSDHPHTEVTASLGCACSAHRQPAPHLQPTPASAAATP</sequence>
<evidence type="ECO:0000259" key="2">
    <source>
        <dbReference type="Pfam" id="PF23598"/>
    </source>
</evidence>
<dbReference type="EMBL" id="RWGY01000013">
    <property type="protein sequence ID" value="TVU23742.1"/>
    <property type="molecule type" value="Genomic_DNA"/>
</dbReference>
<feature type="non-terminal residue" evidence="3">
    <location>
        <position position="1"/>
    </location>
</feature>
<gene>
    <name evidence="3" type="ORF">EJB05_26122</name>
</gene>
<organism evidence="3 4">
    <name type="scientific">Eragrostis curvula</name>
    <name type="common">weeping love grass</name>
    <dbReference type="NCBI Taxonomy" id="38414"/>
    <lineage>
        <taxon>Eukaryota</taxon>
        <taxon>Viridiplantae</taxon>
        <taxon>Streptophyta</taxon>
        <taxon>Embryophyta</taxon>
        <taxon>Tracheophyta</taxon>
        <taxon>Spermatophyta</taxon>
        <taxon>Magnoliopsida</taxon>
        <taxon>Liliopsida</taxon>
        <taxon>Poales</taxon>
        <taxon>Poaceae</taxon>
        <taxon>PACMAD clade</taxon>
        <taxon>Chloridoideae</taxon>
        <taxon>Eragrostideae</taxon>
        <taxon>Eragrostidinae</taxon>
        <taxon>Eragrostis</taxon>
    </lineage>
</organism>
<evidence type="ECO:0000256" key="1">
    <source>
        <dbReference type="ARBA" id="ARBA00022737"/>
    </source>
</evidence>
<keyword evidence="4" id="KW-1185">Reference proteome</keyword>
<dbReference type="Gramene" id="TVU23742">
    <property type="protein sequence ID" value="TVU23742"/>
    <property type="gene ID" value="EJB05_26122"/>
</dbReference>
<dbReference type="SUPFAM" id="SSF52047">
    <property type="entry name" value="RNI-like"/>
    <property type="match status" value="1"/>
</dbReference>
<dbReference type="PANTHER" id="PTHR47186">
    <property type="entry name" value="LEUCINE-RICH REPEAT-CONTAINING PROTEIN 57"/>
    <property type="match status" value="1"/>
</dbReference>
<dbReference type="InterPro" id="IPR032675">
    <property type="entry name" value="LRR_dom_sf"/>
</dbReference>
<dbReference type="Proteomes" id="UP000324897">
    <property type="component" value="Chromosome 2"/>
</dbReference>
<reference evidence="3 4" key="1">
    <citation type="journal article" date="2019" name="Sci. Rep.">
        <title>A high-quality genome of Eragrostis curvula grass provides insights into Poaceae evolution and supports new strategies to enhance forage quality.</title>
        <authorList>
            <person name="Carballo J."/>
            <person name="Santos B.A.C.M."/>
            <person name="Zappacosta D."/>
            <person name="Garbus I."/>
            <person name="Selva J.P."/>
            <person name="Gallo C.A."/>
            <person name="Diaz A."/>
            <person name="Albertini E."/>
            <person name="Caccamo M."/>
            <person name="Echenique V."/>
        </authorList>
    </citation>
    <scope>NUCLEOTIDE SEQUENCE [LARGE SCALE GENOMIC DNA]</scope>
    <source>
        <strain evidence="4">cv. Victoria</strain>
        <tissue evidence="3">Leaf</tissue>
    </source>
</reference>
<dbReference type="AlphaFoldDB" id="A0A5J9UJ42"/>
<dbReference type="PANTHER" id="PTHR47186:SF22">
    <property type="entry name" value="OS11G0589401 PROTEIN"/>
    <property type="match status" value="1"/>
</dbReference>
<dbReference type="OrthoDB" id="678528at2759"/>
<dbReference type="InterPro" id="IPR055414">
    <property type="entry name" value="LRR_R13L4/SHOC2-like"/>
</dbReference>
<name>A0A5J9UJ42_9POAL</name>
<evidence type="ECO:0000313" key="3">
    <source>
        <dbReference type="EMBL" id="TVU23742.1"/>
    </source>
</evidence>
<accession>A0A5J9UJ42</accession>
<feature type="domain" description="Disease resistance R13L4/SHOC-2-like LRR" evidence="2">
    <location>
        <begin position="33"/>
        <end position="400"/>
    </location>
</feature>
<dbReference type="Gene3D" id="3.80.10.10">
    <property type="entry name" value="Ribonuclease Inhibitor"/>
    <property type="match status" value="1"/>
</dbReference>